<protein>
    <submittedName>
        <fullName evidence="2">Uncharacterized protein</fullName>
    </submittedName>
</protein>
<keyword evidence="3" id="KW-1185">Reference proteome</keyword>
<evidence type="ECO:0000313" key="2">
    <source>
        <dbReference type="EMBL" id="QZN99327.1"/>
    </source>
</evidence>
<dbReference type="Proteomes" id="UP000825701">
    <property type="component" value="Chromosome"/>
</dbReference>
<accession>A0A9E6UH21</accession>
<reference evidence="2" key="1">
    <citation type="submission" date="2021-08" db="EMBL/GenBank/DDBJ databases">
        <authorList>
            <person name="Zhang H."/>
            <person name="Xu M."/>
            <person name="Yu Z."/>
            <person name="Yang L."/>
            <person name="Cai Y."/>
        </authorList>
    </citation>
    <scope>NUCLEOTIDE SEQUENCE</scope>
    <source>
        <strain evidence="2">CHL1</strain>
    </source>
</reference>
<evidence type="ECO:0000256" key="1">
    <source>
        <dbReference type="SAM" id="SignalP"/>
    </source>
</evidence>
<sequence>MTPMVFAAALGAAVAFSAPAAALDLSKLPNPFGGDWTVKSAAPDLVRYVCGSPACPPSGEIAIALRPAPDSARDAVIADPEGTLAGYEKGFKNNPANKACEFSDFAAARDGEQASRFEMRGECPSGLVLMMATLFDKRQPGTISVVASSMDAPKAGAVRARAVAAIGAALSAAR</sequence>
<dbReference type="KEGG" id="cmet:K6K41_21480"/>
<proteinExistence type="predicted"/>
<evidence type="ECO:0000313" key="3">
    <source>
        <dbReference type="Proteomes" id="UP000825701"/>
    </source>
</evidence>
<gene>
    <name evidence="2" type="ORF">K6K41_21480</name>
</gene>
<dbReference type="AlphaFoldDB" id="A0A9E6UH21"/>
<keyword evidence="1" id="KW-0732">Signal</keyword>
<dbReference type="EMBL" id="CP081869">
    <property type="protein sequence ID" value="QZN99327.1"/>
    <property type="molecule type" value="Genomic_DNA"/>
</dbReference>
<dbReference type="RefSeq" id="WP_261402383.1">
    <property type="nucleotide sequence ID" value="NZ_CP081869.1"/>
</dbReference>
<organism evidence="2 3">
    <name type="scientific">Chenggangzhangella methanolivorans</name>
    <dbReference type="NCBI Taxonomy" id="1437009"/>
    <lineage>
        <taxon>Bacteria</taxon>
        <taxon>Pseudomonadati</taxon>
        <taxon>Pseudomonadota</taxon>
        <taxon>Alphaproteobacteria</taxon>
        <taxon>Hyphomicrobiales</taxon>
        <taxon>Methylopilaceae</taxon>
        <taxon>Chenggangzhangella</taxon>
    </lineage>
</organism>
<feature type="chain" id="PRO_5039393142" evidence="1">
    <location>
        <begin position="23"/>
        <end position="174"/>
    </location>
</feature>
<name>A0A9E6UH21_9HYPH</name>
<feature type="signal peptide" evidence="1">
    <location>
        <begin position="1"/>
        <end position="22"/>
    </location>
</feature>